<gene>
    <name evidence="2" type="ORF">S03H2_34606</name>
</gene>
<reference evidence="2" key="1">
    <citation type="journal article" date="2014" name="Front. Microbiol.">
        <title>High frequency of phylogenetically diverse reductive dehalogenase-homologous genes in deep subseafloor sedimentary metagenomes.</title>
        <authorList>
            <person name="Kawai M."/>
            <person name="Futagami T."/>
            <person name="Toyoda A."/>
            <person name="Takaki Y."/>
            <person name="Nishi S."/>
            <person name="Hori S."/>
            <person name="Arai W."/>
            <person name="Tsubouchi T."/>
            <person name="Morono Y."/>
            <person name="Uchiyama I."/>
            <person name="Ito T."/>
            <person name="Fujiyama A."/>
            <person name="Inagaki F."/>
            <person name="Takami H."/>
        </authorList>
    </citation>
    <scope>NUCLEOTIDE SEQUENCE</scope>
    <source>
        <strain evidence="2">Expedition CK06-06</strain>
    </source>
</reference>
<feature type="non-terminal residue" evidence="2">
    <location>
        <position position="52"/>
    </location>
</feature>
<evidence type="ECO:0000259" key="1">
    <source>
        <dbReference type="Pfam" id="PF18930"/>
    </source>
</evidence>
<organism evidence="2">
    <name type="scientific">marine sediment metagenome</name>
    <dbReference type="NCBI Taxonomy" id="412755"/>
    <lineage>
        <taxon>unclassified sequences</taxon>
        <taxon>metagenomes</taxon>
        <taxon>ecological metagenomes</taxon>
    </lineage>
</organism>
<dbReference type="InterPro" id="IPR044044">
    <property type="entry name" value="DUF5679"/>
</dbReference>
<dbReference type="Pfam" id="PF18930">
    <property type="entry name" value="DUF5679"/>
    <property type="match status" value="1"/>
</dbReference>
<proteinExistence type="predicted"/>
<dbReference type="AlphaFoldDB" id="X1IHN1"/>
<comment type="caution">
    <text evidence="2">The sequence shown here is derived from an EMBL/GenBank/DDBJ whole genome shotgun (WGS) entry which is preliminary data.</text>
</comment>
<protein>
    <recommendedName>
        <fullName evidence="1">DUF5679 domain-containing protein</fullName>
    </recommendedName>
</protein>
<name>X1IHN1_9ZZZZ</name>
<evidence type="ECO:0000313" key="2">
    <source>
        <dbReference type="EMBL" id="GAH57053.1"/>
    </source>
</evidence>
<accession>X1IHN1</accession>
<sequence>MVEGRCMRCKTQKEIQNPAIVQTARGGYMAKGTCKCGCKMCAMISKDNAEKA</sequence>
<feature type="domain" description="DUF5679" evidence="1">
    <location>
        <begin position="6"/>
        <end position="43"/>
    </location>
</feature>
<dbReference type="EMBL" id="BARU01021129">
    <property type="protein sequence ID" value="GAH57053.1"/>
    <property type="molecule type" value="Genomic_DNA"/>
</dbReference>